<comment type="caution">
    <text evidence="2">The sequence shown here is derived from an EMBL/GenBank/DDBJ whole genome shotgun (WGS) entry which is preliminary data.</text>
</comment>
<protein>
    <submittedName>
        <fullName evidence="2">Uncharacterized protein</fullName>
    </submittedName>
</protein>
<evidence type="ECO:0000256" key="1">
    <source>
        <dbReference type="SAM" id="MobiDB-lite"/>
    </source>
</evidence>
<organism evidence="2">
    <name type="scientific">Fusarium oxysporum (strain Fo5176)</name>
    <name type="common">Fusarium vascular wilt</name>
    <dbReference type="NCBI Taxonomy" id="660025"/>
    <lineage>
        <taxon>Eukaryota</taxon>
        <taxon>Fungi</taxon>
        <taxon>Dikarya</taxon>
        <taxon>Ascomycota</taxon>
        <taxon>Pezizomycotina</taxon>
        <taxon>Sordariomycetes</taxon>
        <taxon>Hypocreomycetidae</taxon>
        <taxon>Hypocreales</taxon>
        <taxon>Nectriaceae</taxon>
        <taxon>Fusarium</taxon>
        <taxon>Fusarium oxysporum species complex</taxon>
    </lineage>
</organism>
<proteinExistence type="predicted"/>
<reference evidence="2" key="1">
    <citation type="journal article" date="2012" name="Mol. Plant Microbe Interact.">
        <title>A highly conserved effector in Fusarium oxysporum is required for full virulence on Arabidopsis.</title>
        <authorList>
            <person name="Thatcher L.F."/>
            <person name="Gardiner D.M."/>
            <person name="Kazan K."/>
            <person name="Manners J."/>
        </authorList>
    </citation>
    <scope>NUCLEOTIDE SEQUENCE [LARGE SCALE GENOMIC DNA]</scope>
    <source>
        <strain evidence="2">Fo5176</strain>
    </source>
</reference>
<dbReference type="AlphaFoldDB" id="F9F744"/>
<gene>
    <name evidence="2" type="ORF">FOXB_02219</name>
</gene>
<feature type="region of interest" description="Disordered" evidence="1">
    <location>
        <begin position="1"/>
        <end position="36"/>
    </location>
</feature>
<sequence>MDAARRGTFRKDRVNLSLGKSEKTNTDPTGSHKSDLNGLPELGTCLIVQLKSIEMHKYKKNRKC</sequence>
<feature type="compositionally biased region" description="Basic and acidic residues" evidence="1">
    <location>
        <begin position="9"/>
        <end position="35"/>
    </location>
</feature>
<name>F9F744_FUSOF</name>
<evidence type="ECO:0000313" key="2">
    <source>
        <dbReference type="EMBL" id="EGU87237.1"/>
    </source>
</evidence>
<accession>F9F744</accession>
<dbReference type="EMBL" id="AFQF01000696">
    <property type="protein sequence ID" value="EGU87237.1"/>
    <property type="molecule type" value="Genomic_DNA"/>
</dbReference>